<dbReference type="Gene3D" id="3.40.630.30">
    <property type="match status" value="1"/>
</dbReference>
<evidence type="ECO:0000313" key="8">
    <source>
        <dbReference type="EMBL" id="MDR7665082.1"/>
    </source>
</evidence>
<protein>
    <submittedName>
        <fullName evidence="8">GNAT family N-acetyltransferase</fullName>
        <ecNumber evidence="8">2.3.1.-</ecNumber>
    </submittedName>
</protein>
<dbReference type="Proteomes" id="UP001246244">
    <property type="component" value="Unassembled WGS sequence"/>
</dbReference>
<dbReference type="InterPro" id="IPR038740">
    <property type="entry name" value="BioF2-like_GNAT_dom"/>
</dbReference>
<comment type="caution">
    <text evidence="8">The sequence shown here is derived from an EMBL/GenBank/DDBJ whole genome shotgun (WGS) entry which is preliminary data.</text>
</comment>
<name>A0ABU2CZR6_9EURY</name>
<dbReference type="InterPro" id="IPR050644">
    <property type="entry name" value="PG_Glycine_Bridge_Synth"/>
</dbReference>
<dbReference type="InterPro" id="IPR016181">
    <property type="entry name" value="Acyl_CoA_acyltransferase"/>
</dbReference>
<dbReference type="PANTHER" id="PTHR36174">
    <property type="entry name" value="LIPID II:GLYCINE GLYCYLTRANSFERASE"/>
    <property type="match status" value="1"/>
</dbReference>
<evidence type="ECO:0000256" key="3">
    <source>
        <dbReference type="ARBA" id="ARBA00022960"/>
    </source>
</evidence>
<proteinExistence type="inferred from homology"/>
<evidence type="ECO:0000259" key="7">
    <source>
        <dbReference type="Pfam" id="PF13480"/>
    </source>
</evidence>
<dbReference type="EC" id="2.3.1.-" evidence="8"/>
<dbReference type="RefSeq" id="WP_310575110.1">
    <property type="nucleotide sequence ID" value="NZ_JAVKPK010000013.1"/>
</dbReference>
<accession>A0ABU2CZR6</accession>
<evidence type="ECO:0000256" key="4">
    <source>
        <dbReference type="ARBA" id="ARBA00022984"/>
    </source>
</evidence>
<keyword evidence="2 8" id="KW-0808">Transferase</keyword>
<evidence type="ECO:0000256" key="5">
    <source>
        <dbReference type="ARBA" id="ARBA00023315"/>
    </source>
</evidence>
<dbReference type="InterPro" id="IPR003447">
    <property type="entry name" value="FEMABX"/>
</dbReference>
<keyword evidence="4" id="KW-0573">Peptidoglycan synthesis</keyword>
<comment type="similarity">
    <text evidence="1">Belongs to the FemABX family.</text>
</comment>
<evidence type="ECO:0000313" key="9">
    <source>
        <dbReference type="Proteomes" id="UP001246244"/>
    </source>
</evidence>
<evidence type="ECO:0000256" key="6">
    <source>
        <dbReference type="ARBA" id="ARBA00023316"/>
    </source>
</evidence>
<organism evidence="8 9">
    <name type="scientific">Methanosarcina baikalica</name>
    <dbReference type="NCBI Taxonomy" id="3073890"/>
    <lineage>
        <taxon>Archaea</taxon>
        <taxon>Methanobacteriati</taxon>
        <taxon>Methanobacteriota</taxon>
        <taxon>Stenosarchaea group</taxon>
        <taxon>Methanomicrobia</taxon>
        <taxon>Methanosarcinales</taxon>
        <taxon>Methanosarcinaceae</taxon>
        <taxon>Methanosarcina</taxon>
    </lineage>
</organism>
<keyword evidence="3" id="KW-0133">Cell shape</keyword>
<sequence>MSLVTIDINDEKWDEFVFNHPYGNIFQTTSIYDVYKATKNYTPIKICSIDEVTGEINGILLGVIINELNAILGSDFLGSFSTHSVVHSGPLVSDNSFGTLSKLIVEYDKVAENKSLYNEIWNLFDRGSSFNNLDNYIYEGHLNFLINLDQSEDELWREIHKARKKNINRATKGGVIVEEINNKKMIPIFYKLLKETYDNVKIPLADITLFESAFEQLVPKNMAKFFLARHEDQYIGARAVLTYKNFVHDWYAGASNNALSLYPNDFLVWHILKWGIENNYKVFDFGGAGKPDVEYGPREFKRRFGGELVNYGRYRLTYSPLKKKFTNFGFKIYQKFT</sequence>
<dbReference type="PROSITE" id="PS51191">
    <property type="entry name" value="FEMABX"/>
    <property type="match status" value="1"/>
</dbReference>
<dbReference type="GO" id="GO:0016746">
    <property type="term" value="F:acyltransferase activity"/>
    <property type="evidence" value="ECO:0007669"/>
    <property type="project" value="UniProtKB-KW"/>
</dbReference>
<dbReference type="EMBL" id="JAVKPK010000013">
    <property type="protein sequence ID" value="MDR7665082.1"/>
    <property type="molecule type" value="Genomic_DNA"/>
</dbReference>
<keyword evidence="5 8" id="KW-0012">Acyltransferase</keyword>
<reference evidence="9" key="1">
    <citation type="submission" date="2023-07" db="EMBL/GenBank/DDBJ databases">
        <title>Whole-genome sequencing of a new Methanosarcina sp. Z-7115.</title>
        <authorList>
            <person name="Zhilina T.N."/>
            <person name="Merkel A.Y."/>
        </authorList>
    </citation>
    <scope>NUCLEOTIDE SEQUENCE [LARGE SCALE GENOMIC DNA]</scope>
    <source>
        <strain evidence="9">Z-7115</strain>
    </source>
</reference>
<dbReference type="PANTHER" id="PTHR36174:SF1">
    <property type="entry name" value="LIPID II:GLYCINE GLYCYLTRANSFERASE"/>
    <property type="match status" value="1"/>
</dbReference>
<evidence type="ECO:0000256" key="1">
    <source>
        <dbReference type="ARBA" id="ARBA00009943"/>
    </source>
</evidence>
<gene>
    <name evidence="8" type="ORF">RG963_04605</name>
</gene>
<keyword evidence="6" id="KW-0961">Cell wall biogenesis/degradation</keyword>
<keyword evidence="9" id="KW-1185">Reference proteome</keyword>
<feature type="domain" description="BioF2-like acetyltransferase" evidence="7">
    <location>
        <begin position="173"/>
        <end position="296"/>
    </location>
</feature>
<dbReference type="Pfam" id="PF13480">
    <property type="entry name" value="Acetyltransf_6"/>
    <property type="match status" value="1"/>
</dbReference>
<dbReference type="SUPFAM" id="SSF55729">
    <property type="entry name" value="Acyl-CoA N-acyltransferases (Nat)"/>
    <property type="match status" value="2"/>
</dbReference>
<evidence type="ECO:0000256" key="2">
    <source>
        <dbReference type="ARBA" id="ARBA00022679"/>
    </source>
</evidence>